<dbReference type="SUPFAM" id="SSF53300">
    <property type="entry name" value="vWA-like"/>
    <property type="match status" value="1"/>
</dbReference>
<protein>
    <recommendedName>
        <fullName evidence="2">VWFA domain-containing protein</fullName>
    </recommendedName>
</protein>
<name>A0A381V0I9_9ZZZZ</name>
<reference evidence="1" key="1">
    <citation type="submission" date="2018-05" db="EMBL/GenBank/DDBJ databases">
        <authorList>
            <person name="Lanie J.A."/>
            <person name="Ng W.-L."/>
            <person name="Kazmierczak K.M."/>
            <person name="Andrzejewski T.M."/>
            <person name="Davidsen T.M."/>
            <person name="Wayne K.J."/>
            <person name="Tettelin H."/>
            <person name="Glass J.I."/>
            <person name="Rusch D."/>
            <person name="Podicherti R."/>
            <person name="Tsui H.-C.T."/>
            <person name="Winkler M.E."/>
        </authorList>
    </citation>
    <scope>NUCLEOTIDE SEQUENCE</scope>
</reference>
<dbReference type="PANTHER" id="PTHR39338">
    <property type="entry name" value="BLL5662 PROTEIN-RELATED"/>
    <property type="match status" value="1"/>
</dbReference>
<gene>
    <name evidence="1" type="ORF">METZ01_LOCUS86746</name>
</gene>
<dbReference type="EMBL" id="UINC01007538">
    <property type="protein sequence ID" value="SVA33892.1"/>
    <property type="molecule type" value="Genomic_DNA"/>
</dbReference>
<evidence type="ECO:0008006" key="2">
    <source>
        <dbReference type="Google" id="ProtNLM"/>
    </source>
</evidence>
<accession>A0A381V0I9</accession>
<dbReference type="PANTHER" id="PTHR39338:SF5">
    <property type="entry name" value="BLR6139 PROTEIN"/>
    <property type="match status" value="1"/>
</dbReference>
<dbReference type="AlphaFoldDB" id="A0A381V0I9"/>
<organism evidence="1">
    <name type="scientific">marine metagenome</name>
    <dbReference type="NCBI Taxonomy" id="408172"/>
    <lineage>
        <taxon>unclassified sequences</taxon>
        <taxon>metagenomes</taxon>
        <taxon>ecological metagenomes</taxon>
    </lineage>
</organism>
<dbReference type="InterPro" id="IPR036465">
    <property type="entry name" value="vWFA_dom_sf"/>
</dbReference>
<dbReference type="Pfam" id="PF05762">
    <property type="entry name" value="VWA_CoxE"/>
    <property type="match status" value="1"/>
</dbReference>
<dbReference type="PIRSF" id="PIRSF010256">
    <property type="entry name" value="CoxE_vWa"/>
    <property type="match status" value="1"/>
</dbReference>
<evidence type="ECO:0000313" key="1">
    <source>
        <dbReference type="EMBL" id="SVA33892.1"/>
    </source>
</evidence>
<dbReference type="InterPro" id="IPR011195">
    <property type="entry name" value="UCP010256"/>
</dbReference>
<dbReference type="InterPro" id="IPR008912">
    <property type="entry name" value="Uncharacterised_CoxE"/>
</dbReference>
<sequence length="454" mass="52084">MVDFLRDFIKVLRASDVRISTSETIDAMNVASVVGLEDKILLKESLSQSLAKSLREKEIFEECYENFFKESYMNFSSPDDKKDDKFNDANKDIDSELDQDIFSGEEDLESMYNDSDRTALMSSMALASREVGLSQIRLFTQTGMFTRKIFEFMGLEKLNNDIFQASREGNLERENDLKELRERIRLEIRDYVEQQVKLRTSQSGRQLREEALSQVRLSQVDRSDLAIMINVVRKMAKRLVSLHSRRKKKANRGQLDVRSTLRANQEYDGLLFETVWKKTKVNRPKVITLCDVSGSVANVARFFLMFLYSLSEVLPHIRTFAFSNKAGEVTDLFETKDIEEASAETLLLYGGGSTDYGQALIDLEGFIETDIDKKTTLIILGDARSNFGDPRTDILKSLQEKSKRVIFLNPEPKGLWGTGDSEMKRFLPYCGKARYCSSLKDLERVVDDLLRMAF</sequence>
<proteinExistence type="predicted"/>